<dbReference type="AlphaFoldDB" id="A0A2J7RSL9"/>
<dbReference type="InParanoid" id="A0A2J7RSL9"/>
<dbReference type="EMBL" id="NEVH01000252">
    <property type="protein sequence ID" value="PNF43831.1"/>
    <property type="molecule type" value="Genomic_DNA"/>
</dbReference>
<sequence>MYRAGLLILAVKRVEFVSDMSYIILRCSWCEIILNVHAPMEDKITDIKHRFYKELERILKPMIGNESLQEFNTKNGIRVVYFATSKNLTVESTMFPHHNIHRFTWTSPDGKTHNQIDHILIDRRQHSSIIDV</sequence>
<reference evidence="1 2" key="1">
    <citation type="submission" date="2017-12" db="EMBL/GenBank/DDBJ databases">
        <title>Hemimetabolous genomes reveal molecular basis of termite eusociality.</title>
        <authorList>
            <person name="Harrison M.C."/>
            <person name="Jongepier E."/>
            <person name="Robertson H.M."/>
            <person name="Arning N."/>
            <person name="Bitard-Feildel T."/>
            <person name="Chao H."/>
            <person name="Childers C.P."/>
            <person name="Dinh H."/>
            <person name="Doddapaneni H."/>
            <person name="Dugan S."/>
            <person name="Gowin J."/>
            <person name="Greiner C."/>
            <person name="Han Y."/>
            <person name="Hu H."/>
            <person name="Hughes D.S.T."/>
            <person name="Huylmans A.-K."/>
            <person name="Kemena C."/>
            <person name="Kremer L.P.M."/>
            <person name="Lee S.L."/>
            <person name="Lopez-Ezquerra A."/>
            <person name="Mallet L."/>
            <person name="Monroy-Kuhn J.M."/>
            <person name="Moser A."/>
            <person name="Murali S.C."/>
            <person name="Muzny D.M."/>
            <person name="Otani S."/>
            <person name="Piulachs M.-D."/>
            <person name="Poelchau M."/>
            <person name="Qu J."/>
            <person name="Schaub F."/>
            <person name="Wada-Katsumata A."/>
            <person name="Worley K.C."/>
            <person name="Xie Q."/>
            <person name="Ylla G."/>
            <person name="Poulsen M."/>
            <person name="Gibbs R.A."/>
            <person name="Schal C."/>
            <person name="Richards S."/>
            <person name="Belles X."/>
            <person name="Korb J."/>
            <person name="Bornberg-Bauer E."/>
        </authorList>
    </citation>
    <scope>NUCLEOTIDE SEQUENCE [LARGE SCALE GENOMIC DNA]</scope>
    <source>
        <tissue evidence="1">Whole body</tissue>
    </source>
</reference>
<comment type="caution">
    <text evidence="1">The sequence shown here is derived from an EMBL/GenBank/DDBJ whole genome shotgun (WGS) entry which is preliminary data.</text>
</comment>
<dbReference type="STRING" id="105785.A0A2J7RSL9"/>
<organism evidence="1 2">
    <name type="scientific">Cryptotermes secundus</name>
    <dbReference type="NCBI Taxonomy" id="105785"/>
    <lineage>
        <taxon>Eukaryota</taxon>
        <taxon>Metazoa</taxon>
        <taxon>Ecdysozoa</taxon>
        <taxon>Arthropoda</taxon>
        <taxon>Hexapoda</taxon>
        <taxon>Insecta</taxon>
        <taxon>Pterygota</taxon>
        <taxon>Neoptera</taxon>
        <taxon>Polyneoptera</taxon>
        <taxon>Dictyoptera</taxon>
        <taxon>Blattodea</taxon>
        <taxon>Blattoidea</taxon>
        <taxon>Termitoidae</taxon>
        <taxon>Kalotermitidae</taxon>
        <taxon>Cryptotermitinae</taxon>
        <taxon>Cryptotermes</taxon>
    </lineage>
</organism>
<evidence type="ECO:0000313" key="2">
    <source>
        <dbReference type="Proteomes" id="UP000235965"/>
    </source>
</evidence>
<proteinExistence type="predicted"/>
<gene>
    <name evidence="1" type="ORF">B7P43_G06038</name>
</gene>
<keyword evidence="2" id="KW-1185">Reference proteome</keyword>
<accession>A0A2J7RSL9</accession>
<protein>
    <submittedName>
        <fullName evidence="1">Uncharacterized protein</fullName>
    </submittedName>
</protein>
<evidence type="ECO:0000313" key="1">
    <source>
        <dbReference type="EMBL" id="PNF43831.1"/>
    </source>
</evidence>
<name>A0A2J7RSL9_9NEOP</name>
<dbReference type="Proteomes" id="UP000235965">
    <property type="component" value="Unassembled WGS sequence"/>
</dbReference>